<comment type="caution">
    <text evidence="2">The sequence shown here is derived from an EMBL/GenBank/DDBJ whole genome shotgun (WGS) entry which is preliminary data.</text>
</comment>
<reference evidence="2 3" key="1">
    <citation type="submission" date="2019-05" db="EMBL/GenBank/DDBJ databases">
        <title>Another draft genome of Portunus trituberculatus and its Hox gene families provides insights of decapod evolution.</title>
        <authorList>
            <person name="Jeong J.-H."/>
            <person name="Song I."/>
            <person name="Kim S."/>
            <person name="Choi T."/>
            <person name="Kim D."/>
            <person name="Ryu S."/>
            <person name="Kim W."/>
        </authorList>
    </citation>
    <scope>NUCLEOTIDE SEQUENCE [LARGE SCALE GENOMIC DNA]</scope>
    <source>
        <tissue evidence="2">Muscle</tissue>
    </source>
</reference>
<dbReference type="Proteomes" id="UP000324222">
    <property type="component" value="Unassembled WGS sequence"/>
</dbReference>
<dbReference type="EMBL" id="VSRR010055110">
    <property type="protein sequence ID" value="MPC80831.1"/>
    <property type="molecule type" value="Genomic_DNA"/>
</dbReference>
<evidence type="ECO:0000313" key="3">
    <source>
        <dbReference type="Proteomes" id="UP000324222"/>
    </source>
</evidence>
<dbReference type="AlphaFoldDB" id="A0A5B7I623"/>
<feature type="region of interest" description="Disordered" evidence="1">
    <location>
        <begin position="1"/>
        <end position="31"/>
    </location>
</feature>
<protein>
    <submittedName>
        <fullName evidence="2">Uncharacterized protein</fullName>
    </submittedName>
</protein>
<keyword evidence="3" id="KW-1185">Reference proteome</keyword>
<sequence length="108" mass="12442">MERKILKKNSEKKRRGKSPNKRSINGLPLSPPTTLLMPHHGEDAYPLFQTALRASLMALLPTRYDRVCLESYLLTLFRFQTLMVKADHCIFTKFLLLPPSSTSERLLL</sequence>
<organism evidence="2 3">
    <name type="scientific">Portunus trituberculatus</name>
    <name type="common">Swimming crab</name>
    <name type="synonym">Neptunus trituberculatus</name>
    <dbReference type="NCBI Taxonomy" id="210409"/>
    <lineage>
        <taxon>Eukaryota</taxon>
        <taxon>Metazoa</taxon>
        <taxon>Ecdysozoa</taxon>
        <taxon>Arthropoda</taxon>
        <taxon>Crustacea</taxon>
        <taxon>Multicrustacea</taxon>
        <taxon>Malacostraca</taxon>
        <taxon>Eumalacostraca</taxon>
        <taxon>Eucarida</taxon>
        <taxon>Decapoda</taxon>
        <taxon>Pleocyemata</taxon>
        <taxon>Brachyura</taxon>
        <taxon>Eubrachyura</taxon>
        <taxon>Portunoidea</taxon>
        <taxon>Portunidae</taxon>
        <taxon>Portuninae</taxon>
        <taxon>Portunus</taxon>
    </lineage>
</organism>
<feature type="compositionally biased region" description="Basic residues" evidence="1">
    <location>
        <begin position="1"/>
        <end position="20"/>
    </location>
</feature>
<name>A0A5B7I623_PORTR</name>
<gene>
    <name evidence="2" type="ORF">E2C01_075424</name>
</gene>
<accession>A0A5B7I623</accession>
<evidence type="ECO:0000256" key="1">
    <source>
        <dbReference type="SAM" id="MobiDB-lite"/>
    </source>
</evidence>
<evidence type="ECO:0000313" key="2">
    <source>
        <dbReference type="EMBL" id="MPC80831.1"/>
    </source>
</evidence>
<proteinExistence type="predicted"/>